<dbReference type="InterPro" id="IPR039425">
    <property type="entry name" value="RNA_pol_sigma-70-like"/>
</dbReference>
<dbReference type="Pfam" id="PF04542">
    <property type="entry name" value="Sigma70_r2"/>
    <property type="match status" value="1"/>
</dbReference>
<feature type="domain" description="RNA polymerase sigma factor 70 region 4 type 2" evidence="7">
    <location>
        <begin position="121"/>
        <end position="172"/>
    </location>
</feature>
<dbReference type="Proteomes" id="UP000191154">
    <property type="component" value="Unassembled WGS sequence"/>
</dbReference>
<dbReference type="NCBIfam" id="TIGR02937">
    <property type="entry name" value="sigma70-ECF"/>
    <property type="match status" value="1"/>
</dbReference>
<evidence type="ECO:0000256" key="3">
    <source>
        <dbReference type="ARBA" id="ARBA00023082"/>
    </source>
</evidence>
<keyword evidence="3" id="KW-0731">Sigma factor</keyword>
<organism evidence="8 9">
    <name type="scientific">Clostridium saccharobutylicum</name>
    <dbReference type="NCBI Taxonomy" id="169679"/>
    <lineage>
        <taxon>Bacteria</taxon>
        <taxon>Bacillati</taxon>
        <taxon>Bacillota</taxon>
        <taxon>Clostridia</taxon>
        <taxon>Eubacteriales</taxon>
        <taxon>Clostridiaceae</taxon>
        <taxon>Clostridium</taxon>
    </lineage>
</organism>
<evidence type="ECO:0000313" key="9">
    <source>
        <dbReference type="Proteomes" id="UP000191154"/>
    </source>
</evidence>
<dbReference type="InterPro" id="IPR036388">
    <property type="entry name" value="WH-like_DNA-bd_sf"/>
</dbReference>
<comment type="caution">
    <text evidence="8">The sequence shown here is derived from an EMBL/GenBank/DDBJ whole genome shotgun (WGS) entry which is preliminary data.</text>
</comment>
<dbReference type="RefSeq" id="WP_077864816.1">
    <property type="nucleotide sequence ID" value="NZ_LZYZ01000002.1"/>
</dbReference>
<dbReference type="AlphaFoldDB" id="A0A1S8NDT9"/>
<keyword evidence="4" id="KW-0238">DNA-binding</keyword>
<evidence type="ECO:0000259" key="7">
    <source>
        <dbReference type="Pfam" id="PF08281"/>
    </source>
</evidence>
<sequence length="188" mass="22198">MKVNEYNYIKELRNRNEKALDYVIDNYGWIIKSVVGKHLYGIQSVQEECINDVLLGIWNNINSFDESKSDFKNWVAGICKFKCIDYKRKYLKDLQHENIDDLNIGDDGIEMKNLENELSNEMESLLKCLKEKDRDLLYKLYVDGMDIDEISTECGMKKEVIYNRLSRAKKKIKDIFNINNGRGVKYEK</sequence>
<accession>A0A1S8NDT9</accession>
<evidence type="ECO:0000313" key="8">
    <source>
        <dbReference type="EMBL" id="OOM14568.1"/>
    </source>
</evidence>
<dbReference type="SUPFAM" id="SSF88659">
    <property type="entry name" value="Sigma3 and sigma4 domains of RNA polymerase sigma factors"/>
    <property type="match status" value="1"/>
</dbReference>
<proteinExistence type="inferred from homology"/>
<name>A0A1S8NDT9_CLOSA</name>
<dbReference type="InterPro" id="IPR014284">
    <property type="entry name" value="RNA_pol_sigma-70_dom"/>
</dbReference>
<dbReference type="Pfam" id="PF08281">
    <property type="entry name" value="Sigma70_r4_2"/>
    <property type="match status" value="1"/>
</dbReference>
<dbReference type="InterPro" id="IPR013325">
    <property type="entry name" value="RNA_pol_sigma_r2"/>
</dbReference>
<dbReference type="GO" id="GO:0003677">
    <property type="term" value="F:DNA binding"/>
    <property type="evidence" value="ECO:0007669"/>
    <property type="project" value="UniProtKB-KW"/>
</dbReference>
<dbReference type="Gene3D" id="1.10.10.10">
    <property type="entry name" value="Winged helix-like DNA-binding domain superfamily/Winged helix DNA-binding domain"/>
    <property type="match status" value="1"/>
</dbReference>
<dbReference type="EMBL" id="LZYZ01000002">
    <property type="protein sequence ID" value="OOM14568.1"/>
    <property type="molecule type" value="Genomic_DNA"/>
</dbReference>
<dbReference type="InterPro" id="IPR013324">
    <property type="entry name" value="RNA_pol_sigma_r3/r4-like"/>
</dbReference>
<dbReference type="STRING" id="169679.CSACC_19600"/>
<dbReference type="PANTHER" id="PTHR43133:SF8">
    <property type="entry name" value="RNA POLYMERASE SIGMA FACTOR HI_1459-RELATED"/>
    <property type="match status" value="1"/>
</dbReference>
<dbReference type="InterPro" id="IPR007627">
    <property type="entry name" value="RNA_pol_sigma70_r2"/>
</dbReference>
<dbReference type="SUPFAM" id="SSF88946">
    <property type="entry name" value="Sigma2 domain of RNA polymerase sigma factors"/>
    <property type="match status" value="1"/>
</dbReference>
<gene>
    <name evidence="8" type="primary">rpoE</name>
    <name evidence="8" type="ORF">CLOSAC_14480</name>
</gene>
<comment type="similarity">
    <text evidence="1">Belongs to the sigma-70 factor family. ECF subfamily.</text>
</comment>
<dbReference type="GO" id="GO:0006352">
    <property type="term" value="P:DNA-templated transcription initiation"/>
    <property type="evidence" value="ECO:0007669"/>
    <property type="project" value="InterPro"/>
</dbReference>
<protein>
    <submittedName>
        <fullName evidence="8">ECF RNA polymerase sigma factor RpoE</fullName>
    </submittedName>
</protein>
<evidence type="ECO:0000256" key="1">
    <source>
        <dbReference type="ARBA" id="ARBA00010641"/>
    </source>
</evidence>
<evidence type="ECO:0000256" key="4">
    <source>
        <dbReference type="ARBA" id="ARBA00023125"/>
    </source>
</evidence>
<feature type="domain" description="RNA polymerase sigma-70 region 2" evidence="6">
    <location>
        <begin position="38"/>
        <end position="89"/>
    </location>
</feature>
<dbReference type="Gene3D" id="1.10.1740.10">
    <property type="match status" value="1"/>
</dbReference>
<dbReference type="PANTHER" id="PTHR43133">
    <property type="entry name" value="RNA POLYMERASE ECF-TYPE SIGMA FACTO"/>
    <property type="match status" value="1"/>
</dbReference>
<evidence type="ECO:0000259" key="6">
    <source>
        <dbReference type="Pfam" id="PF04542"/>
    </source>
</evidence>
<reference evidence="8 9" key="1">
    <citation type="submission" date="2016-05" db="EMBL/GenBank/DDBJ databases">
        <title>Microbial solvent formation.</title>
        <authorList>
            <person name="Poehlein A."/>
            <person name="Montoya Solano J.D."/>
            <person name="Flitsch S."/>
            <person name="Krabben P."/>
            <person name="Duerre P."/>
            <person name="Daniel R."/>
        </authorList>
    </citation>
    <scope>NUCLEOTIDE SEQUENCE [LARGE SCALE GENOMIC DNA]</scope>
    <source>
        <strain evidence="8 9">L1-8</strain>
    </source>
</reference>
<dbReference type="InterPro" id="IPR013249">
    <property type="entry name" value="RNA_pol_sigma70_r4_t2"/>
</dbReference>
<keyword evidence="5" id="KW-0804">Transcription</keyword>
<keyword evidence="2" id="KW-0805">Transcription regulation</keyword>
<dbReference type="GO" id="GO:0016987">
    <property type="term" value="F:sigma factor activity"/>
    <property type="evidence" value="ECO:0007669"/>
    <property type="project" value="UniProtKB-KW"/>
</dbReference>
<evidence type="ECO:0000256" key="2">
    <source>
        <dbReference type="ARBA" id="ARBA00023015"/>
    </source>
</evidence>
<evidence type="ECO:0000256" key="5">
    <source>
        <dbReference type="ARBA" id="ARBA00023163"/>
    </source>
</evidence>